<dbReference type="RefSeq" id="XP_012897738.1">
    <property type="nucleotide sequence ID" value="XM_013042284.1"/>
</dbReference>
<evidence type="ECO:0000256" key="1">
    <source>
        <dbReference type="ARBA" id="ARBA00022803"/>
    </source>
</evidence>
<evidence type="ECO:0000256" key="2">
    <source>
        <dbReference type="PROSITE-ProRule" id="PRU00339"/>
    </source>
</evidence>
<dbReference type="GO" id="GO:0016567">
    <property type="term" value="P:protein ubiquitination"/>
    <property type="evidence" value="ECO:0007669"/>
    <property type="project" value="TreeGrafter"/>
</dbReference>
<keyword evidence="4" id="KW-1185">Reference proteome</keyword>
<dbReference type="GO" id="GO:0051301">
    <property type="term" value="P:cell division"/>
    <property type="evidence" value="ECO:0007669"/>
    <property type="project" value="TreeGrafter"/>
</dbReference>
<dbReference type="PANTHER" id="PTHR12558">
    <property type="entry name" value="CELL DIVISION CYCLE 16,23,27"/>
    <property type="match status" value="1"/>
</dbReference>
<dbReference type="GO" id="GO:0031145">
    <property type="term" value="P:anaphase-promoting complex-dependent catabolic process"/>
    <property type="evidence" value="ECO:0007669"/>
    <property type="project" value="TreeGrafter"/>
</dbReference>
<dbReference type="InterPro" id="IPR011990">
    <property type="entry name" value="TPR-like_helical_dom_sf"/>
</dbReference>
<gene>
    <name evidence="3" type="ORF">GSBLH_T00006668001</name>
</gene>
<dbReference type="EMBL" id="FN668661">
    <property type="protein sequence ID" value="CBK23690.2"/>
    <property type="molecule type" value="Genomic_DNA"/>
</dbReference>
<dbReference type="InParanoid" id="D8M6D7"/>
<sequence length="324" mass="37243">MNSTPDTCFRNLFWISLANHMNELSLPPHLPSLLTSQFPRWWFVHWQVSLYKAQQGHFEEALSALQPYLASPECCELQASLLFTQKRTEELVCLSHTTKRLHPSSLAACFVAATSLHLQGLFQQAAELYQHVVRQNPHHSLAWGLLGQLFLEHGRSSQAIHALLNALRCNPRDFQSLYHLGLLHELLHAPTIARHYYQQAIRLRPYDAQLRSAMGEAALACDDMQCAVECFLLAETLGDTEGGSSRRLGQLYRKMGDLEKAAYFDRRYLQKKKFVISDDDTYLPAIALCKYYKERKQFREFRRICDALLAANDEVGGDWRECEK</sequence>
<reference evidence="3" key="1">
    <citation type="submission" date="2010-02" db="EMBL/GenBank/DDBJ databases">
        <title>Sequencing and annotation of the Blastocystis hominis genome.</title>
        <authorList>
            <person name="Wincker P."/>
        </authorList>
    </citation>
    <scope>NUCLEOTIDE SEQUENCE</scope>
    <source>
        <strain evidence="3">Singapore isolate B</strain>
    </source>
</reference>
<dbReference type="OrthoDB" id="10262026at2759"/>
<dbReference type="GO" id="GO:0045842">
    <property type="term" value="P:positive regulation of mitotic metaphase/anaphase transition"/>
    <property type="evidence" value="ECO:0007669"/>
    <property type="project" value="TreeGrafter"/>
</dbReference>
<dbReference type="InterPro" id="IPR019734">
    <property type="entry name" value="TPR_rpt"/>
</dbReference>
<dbReference type="SMART" id="SM00028">
    <property type="entry name" value="TPR"/>
    <property type="match status" value="3"/>
</dbReference>
<proteinExistence type="predicted"/>
<organism evidence="3">
    <name type="scientific">Blastocystis hominis</name>
    <dbReference type="NCBI Taxonomy" id="12968"/>
    <lineage>
        <taxon>Eukaryota</taxon>
        <taxon>Sar</taxon>
        <taxon>Stramenopiles</taxon>
        <taxon>Bigyra</taxon>
        <taxon>Opalozoa</taxon>
        <taxon>Opalinata</taxon>
        <taxon>Blastocystidae</taxon>
        <taxon>Blastocystis</taxon>
    </lineage>
</organism>
<dbReference type="SUPFAM" id="SSF48452">
    <property type="entry name" value="TPR-like"/>
    <property type="match status" value="1"/>
</dbReference>
<dbReference type="PANTHER" id="PTHR12558:SF10">
    <property type="entry name" value="CELL DIVISION CYCLE PROTEIN 23 HOMOLOG"/>
    <property type="match status" value="1"/>
</dbReference>
<dbReference type="GO" id="GO:0005680">
    <property type="term" value="C:anaphase-promoting complex"/>
    <property type="evidence" value="ECO:0007669"/>
    <property type="project" value="TreeGrafter"/>
</dbReference>
<feature type="repeat" description="TPR" evidence="2">
    <location>
        <begin position="140"/>
        <end position="173"/>
    </location>
</feature>
<dbReference type="Pfam" id="PF13432">
    <property type="entry name" value="TPR_16"/>
    <property type="match status" value="1"/>
</dbReference>
<dbReference type="Proteomes" id="UP000008312">
    <property type="component" value="Unassembled WGS sequence"/>
</dbReference>
<dbReference type="Gene3D" id="1.25.40.10">
    <property type="entry name" value="Tetratricopeptide repeat domain"/>
    <property type="match status" value="1"/>
</dbReference>
<protein>
    <submittedName>
        <fullName evidence="3">Uncharacterized protein</fullName>
    </submittedName>
</protein>
<evidence type="ECO:0000313" key="3">
    <source>
        <dbReference type="EMBL" id="CBK23690.2"/>
    </source>
</evidence>
<name>D8M6D7_BLAHO</name>
<accession>D8M6D7</accession>
<evidence type="ECO:0000313" key="4">
    <source>
        <dbReference type="Proteomes" id="UP000008312"/>
    </source>
</evidence>
<dbReference type="AlphaFoldDB" id="D8M6D7"/>
<keyword evidence="1 2" id="KW-0802">TPR repeat</keyword>
<dbReference type="GeneID" id="24922792"/>
<dbReference type="PROSITE" id="PS50005">
    <property type="entry name" value="TPR"/>
    <property type="match status" value="1"/>
</dbReference>